<evidence type="ECO:0000259" key="16">
    <source>
        <dbReference type="SMART" id="SM00936"/>
    </source>
</evidence>
<feature type="active site" evidence="13">
    <location>
        <position position="123"/>
    </location>
</feature>
<sequence>MKNKKIGFIIFALVGILFSSFPTRVNAEELGIEHRVKSYLIGSFEDGEILNEYNSDEAMNMASVSKLMTYLVVKDSIEEGKISLEDKVTIDENIEAVEGSSFELKKGEEVSVNDLLKGLMVVSGNDAAYALGVHTATTEEKFADLMNQKAKELGLKNAKFVNASGLQSEKGQNTLTTKEIFELARHIIKKYPEILDYSKIEVLNMPERNYTGYSTIPLVGEVAGVDGLKTGFTEEAGYCLVSTIDARKTPQRGEFRLITVVMGTSSMQERKDITKYLIDYALENYSIRTIIDDKAPYTEIEINSAENKNIEIFPAKSYKTLASKSNKYVLKSNIDKEIKPPLKKGDKVGELSLLKEDKLVTKVDLIVNRDVEKAGTFSRILRAIQKFFTSLGNLLR</sequence>
<evidence type="ECO:0000256" key="5">
    <source>
        <dbReference type="ARBA" id="ARBA00022645"/>
    </source>
</evidence>
<dbReference type="Pfam" id="PF07943">
    <property type="entry name" value="PBP5_C"/>
    <property type="match status" value="1"/>
</dbReference>
<dbReference type="GO" id="GO:0009002">
    <property type="term" value="F:serine-type D-Ala-D-Ala carboxypeptidase activity"/>
    <property type="evidence" value="ECO:0007669"/>
    <property type="project" value="UniProtKB-EC"/>
</dbReference>
<evidence type="ECO:0000256" key="1">
    <source>
        <dbReference type="ARBA" id="ARBA00003217"/>
    </source>
</evidence>
<gene>
    <name evidence="17" type="ORF">VLK81_00345</name>
</gene>
<dbReference type="AlphaFoldDB" id="A0AAW9MVB0"/>
<dbReference type="PANTHER" id="PTHR21581">
    <property type="entry name" value="D-ALANYL-D-ALANINE CARBOXYPEPTIDASE"/>
    <property type="match status" value="1"/>
</dbReference>
<evidence type="ECO:0000256" key="3">
    <source>
        <dbReference type="ARBA" id="ARBA00007164"/>
    </source>
</evidence>
<evidence type="ECO:0000256" key="8">
    <source>
        <dbReference type="ARBA" id="ARBA00022801"/>
    </source>
</evidence>
<keyword evidence="9" id="KW-0133">Cell shape</keyword>
<evidence type="ECO:0000256" key="7">
    <source>
        <dbReference type="ARBA" id="ARBA00022729"/>
    </source>
</evidence>
<comment type="similarity">
    <text evidence="3 15">Belongs to the peptidase S11 family.</text>
</comment>
<evidence type="ECO:0000256" key="6">
    <source>
        <dbReference type="ARBA" id="ARBA00022670"/>
    </source>
</evidence>
<dbReference type="EC" id="3.4.16.4" evidence="4"/>
<keyword evidence="18" id="KW-1185">Reference proteome</keyword>
<dbReference type="SUPFAM" id="SSF69189">
    <property type="entry name" value="Penicillin-binding protein associated domain"/>
    <property type="match status" value="1"/>
</dbReference>
<dbReference type="InterPro" id="IPR012907">
    <property type="entry name" value="Peptidase_S11_C"/>
</dbReference>
<name>A0AAW9MVB0_9FIRM</name>
<comment type="caution">
    <text evidence="17">The sequence shown here is derived from an EMBL/GenBank/DDBJ whole genome shotgun (WGS) entry which is preliminary data.</text>
</comment>
<evidence type="ECO:0000256" key="2">
    <source>
        <dbReference type="ARBA" id="ARBA00004752"/>
    </source>
</evidence>
<keyword evidence="7" id="KW-0732">Signal</keyword>
<protein>
    <recommendedName>
        <fullName evidence="4">serine-type D-Ala-D-Ala carboxypeptidase</fullName>
        <ecNumber evidence="4">3.4.16.4</ecNumber>
    </recommendedName>
</protein>
<dbReference type="InterPro" id="IPR001967">
    <property type="entry name" value="Peptidase_S11_N"/>
</dbReference>
<feature type="domain" description="Peptidase S11 D-Ala-D-Ala carboxypeptidase A C-terminal" evidence="16">
    <location>
        <begin position="285"/>
        <end position="373"/>
    </location>
</feature>
<dbReference type="Proteomes" id="UP001357733">
    <property type="component" value="Unassembled WGS sequence"/>
</dbReference>
<dbReference type="InterPro" id="IPR018044">
    <property type="entry name" value="Peptidase_S11"/>
</dbReference>
<comment type="catalytic activity">
    <reaction evidence="12">
        <text>Preferential cleavage: (Ac)2-L-Lys-D-Ala-|-D-Ala. Also transpeptidation of peptidyl-alanyl moieties that are N-acyl substituents of D-alanine.</text>
        <dbReference type="EC" id="3.4.16.4"/>
    </reaction>
</comment>
<comment type="function">
    <text evidence="1">Removes C-terminal D-alanyl residues from sugar-peptide cell wall precursors.</text>
</comment>
<keyword evidence="6" id="KW-0645">Protease</keyword>
<dbReference type="Pfam" id="PF00768">
    <property type="entry name" value="Peptidase_S11"/>
    <property type="match status" value="1"/>
</dbReference>
<keyword evidence="11" id="KW-0961">Cell wall biogenesis/degradation</keyword>
<dbReference type="InterPro" id="IPR012338">
    <property type="entry name" value="Beta-lactam/transpept-like"/>
</dbReference>
<evidence type="ECO:0000256" key="12">
    <source>
        <dbReference type="ARBA" id="ARBA00034000"/>
    </source>
</evidence>
<keyword evidence="5 17" id="KW-0121">Carboxypeptidase</keyword>
<evidence type="ECO:0000256" key="9">
    <source>
        <dbReference type="ARBA" id="ARBA00022960"/>
    </source>
</evidence>
<dbReference type="InterPro" id="IPR015956">
    <property type="entry name" value="Peniciliin-bd_prot_C_sf"/>
</dbReference>
<evidence type="ECO:0000256" key="15">
    <source>
        <dbReference type="RuleBase" id="RU004016"/>
    </source>
</evidence>
<dbReference type="Gene3D" id="3.40.710.10">
    <property type="entry name" value="DD-peptidase/beta-lactamase superfamily"/>
    <property type="match status" value="1"/>
</dbReference>
<feature type="active site" description="Proton acceptor" evidence="13">
    <location>
        <position position="66"/>
    </location>
</feature>
<dbReference type="InterPro" id="IPR037167">
    <property type="entry name" value="Peptidase_S11_C_sf"/>
</dbReference>
<accession>A0AAW9MVB0</accession>
<evidence type="ECO:0000256" key="4">
    <source>
        <dbReference type="ARBA" id="ARBA00012448"/>
    </source>
</evidence>
<dbReference type="GO" id="GO:0006508">
    <property type="term" value="P:proteolysis"/>
    <property type="evidence" value="ECO:0007669"/>
    <property type="project" value="UniProtKB-KW"/>
</dbReference>
<feature type="binding site" evidence="14">
    <location>
        <position position="229"/>
    </location>
    <ligand>
        <name>substrate</name>
    </ligand>
</feature>
<comment type="pathway">
    <text evidence="2">Cell wall biogenesis; peptidoglycan biosynthesis.</text>
</comment>
<keyword evidence="10" id="KW-0573">Peptidoglycan synthesis</keyword>
<evidence type="ECO:0000256" key="14">
    <source>
        <dbReference type="PIRSR" id="PIRSR618044-2"/>
    </source>
</evidence>
<proteinExistence type="inferred from homology"/>
<evidence type="ECO:0000313" key="17">
    <source>
        <dbReference type="EMBL" id="MEB3428505.1"/>
    </source>
</evidence>
<dbReference type="EMBL" id="JAYKOT010000001">
    <property type="protein sequence ID" value="MEB3428505.1"/>
    <property type="molecule type" value="Genomic_DNA"/>
</dbReference>
<evidence type="ECO:0000256" key="10">
    <source>
        <dbReference type="ARBA" id="ARBA00022984"/>
    </source>
</evidence>
<dbReference type="SMART" id="SM00936">
    <property type="entry name" value="PBP5_C"/>
    <property type="match status" value="1"/>
</dbReference>
<organism evidence="17 18">
    <name type="scientific">Citroniella saccharovorans</name>
    <dbReference type="NCBI Taxonomy" id="2053367"/>
    <lineage>
        <taxon>Bacteria</taxon>
        <taxon>Bacillati</taxon>
        <taxon>Bacillota</taxon>
        <taxon>Tissierellia</taxon>
        <taxon>Tissierellales</taxon>
        <taxon>Peptoniphilaceae</taxon>
        <taxon>Citroniella</taxon>
    </lineage>
</organism>
<dbReference type="GO" id="GO:0071555">
    <property type="term" value="P:cell wall organization"/>
    <property type="evidence" value="ECO:0007669"/>
    <property type="project" value="UniProtKB-KW"/>
</dbReference>
<reference evidence="17 18" key="1">
    <citation type="submission" date="2024-01" db="EMBL/GenBank/DDBJ databases">
        <title>Complete genome sequence of Citroniella saccharovorans strain M6.X9, isolated from human fecal sample.</title>
        <authorList>
            <person name="Cheng G."/>
            <person name="Westerholm M."/>
            <person name="Schnurer A."/>
        </authorList>
    </citation>
    <scope>NUCLEOTIDE SEQUENCE [LARGE SCALE GENOMIC DNA]</scope>
    <source>
        <strain evidence="17 18">DSM 29873</strain>
    </source>
</reference>
<dbReference type="Gene3D" id="2.60.410.10">
    <property type="entry name" value="D-Ala-D-Ala carboxypeptidase, C-terminal domain"/>
    <property type="match status" value="1"/>
</dbReference>
<evidence type="ECO:0000256" key="13">
    <source>
        <dbReference type="PIRSR" id="PIRSR618044-1"/>
    </source>
</evidence>
<dbReference type="RefSeq" id="WP_324618589.1">
    <property type="nucleotide sequence ID" value="NZ_JAYKOT010000001.1"/>
</dbReference>
<dbReference type="SUPFAM" id="SSF56601">
    <property type="entry name" value="beta-lactamase/transpeptidase-like"/>
    <property type="match status" value="1"/>
</dbReference>
<feature type="active site" description="Acyl-ester intermediate" evidence="13">
    <location>
        <position position="63"/>
    </location>
</feature>
<keyword evidence="8 17" id="KW-0378">Hydrolase</keyword>
<dbReference type="PANTHER" id="PTHR21581:SF6">
    <property type="entry name" value="TRAFFICKING PROTEIN PARTICLE COMPLEX SUBUNIT 12"/>
    <property type="match status" value="1"/>
</dbReference>
<dbReference type="PRINTS" id="PR00725">
    <property type="entry name" value="DADACBPTASE1"/>
</dbReference>
<evidence type="ECO:0000313" key="18">
    <source>
        <dbReference type="Proteomes" id="UP001357733"/>
    </source>
</evidence>
<dbReference type="GO" id="GO:0009252">
    <property type="term" value="P:peptidoglycan biosynthetic process"/>
    <property type="evidence" value="ECO:0007669"/>
    <property type="project" value="UniProtKB-KW"/>
</dbReference>
<dbReference type="GO" id="GO:0008360">
    <property type="term" value="P:regulation of cell shape"/>
    <property type="evidence" value="ECO:0007669"/>
    <property type="project" value="UniProtKB-KW"/>
</dbReference>
<evidence type="ECO:0000256" key="11">
    <source>
        <dbReference type="ARBA" id="ARBA00023316"/>
    </source>
</evidence>